<protein>
    <submittedName>
        <fullName evidence="2">Uncharacterized protein</fullName>
    </submittedName>
</protein>
<dbReference type="Proteomes" id="UP000886520">
    <property type="component" value="Chromosome 7"/>
</dbReference>
<dbReference type="CDD" id="cd02980">
    <property type="entry name" value="TRX_Fd_family"/>
    <property type="match status" value="1"/>
</dbReference>
<accession>A0A9D4V1N8</accession>
<evidence type="ECO:0000256" key="1">
    <source>
        <dbReference type="SAM" id="MobiDB-lite"/>
    </source>
</evidence>
<keyword evidence="3" id="KW-1185">Reference proteome</keyword>
<dbReference type="InterPro" id="IPR036249">
    <property type="entry name" value="Thioredoxin-like_sf"/>
</dbReference>
<evidence type="ECO:0000313" key="3">
    <source>
        <dbReference type="Proteomes" id="UP000886520"/>
    </source>
</evidence>
<name>A0A9D4V1N8_ADICA</name>
<comment type="caution">
    <text evidence="2">The sequence shown here is derived from an EMBL/GenBank/DDBJ whole genome shotgun (WGS) entry which is preliminary data.</text>
</comment>
<dbReference type="Gene3D" id="3.40.30.10">
    <property type="entry name" value="Glutaredoxin"/>
    <property type="match status" value="1"/>
</dbReference>
<proteinExistence type="predicted"/>
<feature type="compositionally biased region" description="Low complexity" evidence="1">
    <location>
        <begin position="116"/>
        <end position="131"/>
    </location>
</feature>
<organism evidence="2 3">
    <name type="scientific">Adiantum capillus-veneris</name>
    <name type="common">Maidenhair fern</name>
    <dbReference type="NCBI Taxonomy" id="13818"/>
    <lineage>
        <taxon>Eukaryota</taxon>
        <taxon>Viridiplantae</taxon>
        <taxon>Streptophyta</taxon>
        <taxon>Embryophyta</taxon>
        <taxon>Tracheophyta</taxon>
        <taxon>Polypodiopsida</taxon>
        <taxon>Polypodiidae</taxon>
        <taxon>Polypodiales</taxon>
        <taxon>Pteridineae</taxon>
        <taxon>Pteridaceae</taxon>
        <taxon>Vittarioideae</taxon>
        <taxon>Adiantum</taxon>
    </lineage>
</organism>
<dbReference type="EMBL" id="JABFUD020000007">
    <property type="protein sequence ID" value="KAI5078121.1"/>
    <property type="molecule type" value="Genomic_DNA"/>
</dbReference>
<dbReference type="SUPFAM" id="SSF52833">
    <property type="entry name" value="Thioredoxin-like"/>
    <property type="match status" value="1"/>
</dbReference>
<evidence type="ECO:0000313" key="2">
    <source>
        <dbReference type="EMBL" id="KAI5078121.1"/>
    </source>
</evidence>
<gene>
    <name evidence="2" type="ORF">GOP47_0007945</name>
</gene>
<dbReference type="OrthoDB" id="913780at2759"/>
<feature type="region of interest" description="Disordered" evidence="1">
    <location>
        <begin position="116"/>
        <end position="142"/>
    </location>
</feature>
<sequence length="326" mass="34747">MEISATLHSSSRPYFSDRSYLAFHGRYPGKPITSLLIREPSSSLSASSSASSPALCASPDPTLTPITACTSCAAVASELAHLKGLVKLKKKQLRAAIKERKKALKQKGAIKAKNGSCSLSLSSSSSSSSSESSDEEKAGGARKMKFLKQGLSQFRDERMAKTGMAYNSTGHDETISAFHHEGEKCTYVGCKICSSNDSTMDNISVGASRNLSMKFPSVRPLSGGSIEVCVGGKCKRAGSEELLLSLKTHLDGQRQVDVACCKCMGRCDSAINVKVMREDTIRQHHSGVSVDDAGLILRHHFGHPSLSLSVCPSSLPHSTPVSTLHN</sequence>
<dbReference type="AlphaFoldDB" id="A0A9D4V1N8"/>
<reference evidence="2" key="1">
    <citation type="submission" date="2021-01" db="EMBL/GenBank/DDBJ databases">
        <title>Adiantum capillus-veneris genome.</title>
        <authorList>
            <person name="Fang Y."/>
            <person name="Liao Q."/>
        </authorList>
    </citation>
    <scope>NUCLEOTIDE SEQUENCE</scope>
    <source>
        <strain evidence="2">H3</strain>
        <tissue evidence="2">Leaf</tissue>
    </source>
</reference>